<organism evidence="1 2">
    <name type="scientific">Phytophthora nicotianae (strain INRA-310)</name>
    <name type="common">Phytophthora parasitica</name>
    <dbReference type="NCBI Taxonomy" id="761204"/>
    <lineage>
        <taxon>Eukaryota</taxon>
        <taxon>Sar</taxon>
        <taxon>Stramenopiles</taxon>
        <taxon>Oomycota</taxon>
        <taxon>Peronosporomycetes</taxon>
        <taxon>Peronosporales</taxon>
        <taxon>Peronosporaceae</taxon>
        <taxon>Phytophthora</taxon>
    </lineage>
</organism>
<dbReference type="GeneID" id="20173170"/>
<evidence type="ECO:0000313" key="2">
    <source>
        <dbReference type="Proteomes" id="UP000018817"/>
    </source>
</evidence>
<sequence>MLLMIEERQAAREDQLRKEREEREAVRAEKEREFQFQIAERQSAQDTQNQQLMMLFMVEIFGEVMPSQTSPAEPVASPRLYKW</sequence>
<dbReference type="OMA" id="EREFQFQ"/>
<name>W2RFE1_PHYN3</name>
<evidence type="ECO:0000313" key="1">
    <source>
        <dbReference type="EMBL" id="ETN23379.1"/>
    </source>
</evidence>
<dbReference type="AlphaFoldDB" id="W2RFE1"/>
<dbReference type="Proteomes" id="UP000018817">
    <property type="component" value="Unassembled WGS sequence"/>
</dbReference>
<dbReference type="EMBL" id="KI669562">
    <property type="protein sequence ID" value="ETN23379.1"/>
    <property type="molecule type" value="Genomic_DNA"/>
</dbReference>
<dbReference type="RefSeq" id="XP_008892542.1">
    <property type="nucleotide sequence ID" value="XM_008894294.1"/>
</dbReference>
<proteinExistence type="predicted"/>
<reference evidence="2" key="1">
    <citation type="submission" date="2011-12" db="EMBL/GenBank/DDBJ databases">
        <authorList>
            <consortium name="The Broad Institute Genome Sequencing Platform"/>
            <person name="Russ C."/>
            <person name="Tyler B."/>
            <person name="Panabieres F."/>
            <person name="Shan W."/>
            <person name="Tripathy S."/>
            <person name="Grunwald N."/>
            <person name="Machado M."/>
            <person name="Young S.K."/>
            <person name="Zeng Q."/>
            <person name="Gargeya S."/>
            <person name="Fitzgerald M."/>
            <person name="Haas B."/>
            <person name="Abouelleil A."/>
            <person name="Alvarado L."/>
            <person name="Arachchi H.M."/>
            <person name="Berlin A."/>
            <person name="Chapman S.B."/>
            <person name="Gearin G."/>
            <person name="Goldberg J."/>
            <person name="Griggs A."/>
            <person name="Gujja S."/>
            <person name="Hansen M."/>
            <person name="Heiman D."/>
            <person name="Howarth C."/>
            <person name="Larimer J."/>
            <person name="Lui A."/>
            <person name="MacDonald P.J.P."/>
            <person name="McCowen C."/>
            <person name="Montmayeur A."/>
            <person name="Murphy C."/>
            <person name="Neiman D."/>
            <person name="Pearson M."/>
            <person name="Priest M."/>
            <person name="Roberts A."/>
            <person name="Saif S."/>
            <person name="Shea T."/>
            <person name="Sisk P."/>
            <person name="Stolte C."/>
            <person name="Sykes S."/>
            <person name="Wortman J."/>
            <person name="Nusbaum C."/>
            <person name="Birren B."/>
        </authorList>
    </citation>
    <scope>NUCLEOTIDE SEQUENCE [LARGE SCALE GENOMIC DNA]</scope>
    <source>
        <strain evidence="2">INRA-310</strain>
    </source>
</reference>
<reference evidence="1 2" key="2">
    <citation type="submission" date="2013-11" db="EMBL/GenBank/DDBJ databases">
        <title>The Genome Sequence of Phytophthora parasitica INRA-310.</title>
        <authorList>
            <consortium name="The Broad Institute Genomics Platform"/>
            <person name="Russ C."/>
            <person name="Tyler B."/>
            <person name="Panabieres F."/>
            <person name="Shan W."/>
            <person name="Tripathy S."/>
            <person name="Grunwald N."/>
            <person name="Machado M."/>
            <person name="Johnson C.S."/>
            <person name="Arredondo F."/>
            <person name="Hong C."/>
            <person name="Coffey M."/>
            <person name="Young S.K."/>
            <person name="Zeng Q."/>
            <person name="Gargeya S."/>
            <person name="Fitzgerald M."/>
            <person name="Abouelleil A."/>
            <person name="Alvarado L."/>
            <person name="Chapman S.B."/>
            <person name="Gainer-Dewar J."/>
            <person name="Goldberg J."/>
            <person name="Griggs A."/>
            <person name="Gujja S."/>
            <person name="Hansen M."/>
            <person name="Howarth C."/>
            <person name="Imamovic A."/>
            <person name="Ireland A."/>
            <person name="Larimer J."/>
            <person name="McCowan C."/>
            <person name="Murphy C."/>
            <person name="Pearson M."/>
            <person name="Poon T.W."/>
            <person name="Priest M."/>
            <person name="Roberts A."/>
            <person name="Saif S."/>
            <person name="Shea T."/>
            <person name="Sykes S."/>
            <person name="Wortman J."/>
            <person name="Nusbaum C."/>
            <person name="Birren B."/>
        </authorList>
    </citation>
    <scope>NUCLEOTIDE SEQUENCE [LARGE SCALE GENOMIC DNA]</scope>
    <source>
        <strain evidence="1 2">INRA-310</strain>
    </source>
</reference>
<accession>W2RFE1</accession>
<protein>
    <submittedName>
        <fullName evidence="1">Uncharacterized protein</fullName>
    </submittedName>
</protein>
<dbReference type="VEuPathDB" id="FungiDB:PPTG_02960"/>
<gene>
    <name evidence="1" type="ORF">PPTG_02960</name>
</gene>